<keyword evidence="2" id="KW-0680">Restriction system</keyword>
<dbReference type="Pfam" id="PF01420">
    <property type="entry name" value="Methylase_S"/>
    <property type="match status" value="1"/>
</dbReference>
<dbReference type="GO" id="GO:0003677">
    <property type="term" value="F:DNA binding"/>
    <property type="evidence" value="ECO:0007669"/>
    <property type="project" value="UniProtKB-KW"/>
</dbReference>
<gene>
    <name evidence="6" type="ORF">Lpp123_05138</name>
</gene>
<dbReference type="AlphaFoldDB" id="A0A829GI42"/>
<keyword evidence="3" id="KW-0238">DNA-binding</keyword>
<evidence type="ECO:0000256" key="4">
    <source>
        <dbReference type="SAM" id="Coils"/>
    </source>
</evidence>
<dbReference type="Gene3D" id="3.90.220.20">
    <property type="entry name" value="DNA methylase specificity domains"/>
    <property type="match status" value="2"/>
</dbReference>
<evidence type="ECO:0000256" key="3">
    <source>
        <dbReference type="ARBA" id="ARBA00023125"/>
    </source>
</evidence>
<comment type="similarity">
    <text evidence="1">Belongs to the type-I restriction system S methylase family.</text>
</comment>
<dbReference type="PANTHER" id="PTHR30408:SF12">
    <property type="entry name" value="TYPE I RESTRICTION ENZYME MJAVIII SPECIFICITY SUBUNIT"/>
    <property type="match status" value="1"/>
</dbReference>
<accession>A0A829GI42</accession>
<evidence type="ECO:0000313" key="6">
    <source>
        <dbReference type="EMBL" id="EPC56359.1"/>
    </source>
</evidence>
<feature type="domain" description="Type I restriction modification DNA specificity" evidence="5">
    <location>
        <begin position="2"/>
        <end position="176"/>
    </location>
</feature>
<proteinExistence type="inferred from homology"/>
<dbReference type="PANTHER" id="PTHR30408">
    <property type="entry name" value="TYPE-1 RESTRICTION ENZYME ECOKI SPECIFICITY PROTEIN"/>
    <property type="match status" value="1"/>
</dbReference>
<dbReference type="GO" id="GO:0009307">
    <property type="term" value="P:DNA restriction-modification system"/>
    <property type="evidence" value="ECO:0007669"/>
    <property type="project" value="UniProtKB-KW"/>
</dbReference>
<dbReference type="InterPro" id="IPR052021">
    <property type="entry name" value="Type-I_RS_S_subunit"/>
</dbReference>
<feature type="non-terminal residue" evidence="6">
    <location>
        <position position="275"/>
    </location>
</feature>
<evidence type="ECO:0000313" key="7">
    <source>
        <dbReference type="Proteomes" id="UP000014316"/>
    </source>
</evidence>
<evidence type="ECO:0000259" key="5">
    <source>
        <dbReference type="Pfam" id="PF01420"/>
    </source>
</evidence>
<reference evidence="6 7" key="1">
    <citation type="journal article" date="2013" name="PLoS ONE">
        <title>Lactobacillus paracasei comparative genomics: towards species pan-genome definition and exploitation of diversity.</title>
        <authorList>
            <person name="Smokvina T."/>
            <person name="Wels M."/>
            <person name="Polka J."/>
            <person name="Chervaux C."/>
            <person name="Brisse S."/>
            <person name="Boekhorst J."/>
            <person name="van Hylckama Vlieg J.E."/>
            <person name="Siezen R.J."/>
        </authorList>
    </citation>
    <scope>NUCLEOTIDE SEQUENCE [LARGE SCALE GENOMIC DNA]</scope>
    <source>
        <strain evidence="6 7">Lpp123</strain>
    </source>
</reference>
<protein>
    <submittedName>
        <fullName evidence="6">Type I restriction enzyme, S subunit</fullName>
    </submittedName>
</protein>
<sequence>AWEKRKLGELANIRRGASPRPIKNKKWFSQTSQVGWIRISDVTEQNGRIHQVEQHLSDAGQKKTLVLKSKHLLLSIAATVGKPVQNYIQVGVHDGFIVFMDPKFDLDFMFYFLEKYRPNWARFGQPGSQININSELVRDLVVSIPTAHEQVAVAQFIITLDNLIAATQDKIDALEQAKKALLQRLFDQSWRFKGYSDPWEKRKLGEIFNVVTDYVANGSFKSLRQRVSTYSNPNFAYMIRLQDASNNWKGPWLYTDQQSYSFLAKNETKPRRYSY</sequence>
<dbReference type="EMBL" id="ANJW01000296">
    <property type="protein sequence ID" value="EPC56359.1"/>
    <property type="molecule type" value="Genomic_DNA"/>
</dbReference>
<organism evidence="6 7">
    <name type="scientific">Lacticaseibacillus paracasei subsp. paracasei Lpp123</name>
    <dbReference type="NCBI Taxonomy" id="1256201"/>
    <lineage>
        <taxon>Bacteria</taxon>
        <taxon>Bacillati</taxon>
        <taxon>Bacillota</taxon>
        <taxon>Bacilli</taxon>
        <taxon>Lactobacillales</taxon>
        <taxon>Lactobacillaceae</taxon>
        <taxon>Lacticaseibacillus</taxon>
    </lineage>
</organism>
<feature type="non-terminal residue" evidence="6">
    <location>
        <position position="1"/>
    </location>
</feature>
<dbReference type="InterPro" id="IPR000055">
    <property type="entry name" value="Restrct_endonuc_typeI_TRD"/>
</dbReference>
<name>A0A829GI42_LACPA</name>
<evidence type="ECO:0000256" key="2">
    <source>
        <dbReference type="ARBA" id="ARBA00022747"/>
    </source>
</evidence>
<comment type="caution">
    <text evidence="6">The sequence shown here is derived from an EMBL/GenBank/DDBJ whole genome shotgun (WGS) entry which is preliminary data.</text>
</comment>
<evidence type="ECO:0000256" key="1">
    <source>
        <dbReference type="ARBA" id="ARBA00010923"/>
    </source>
</evidence>
<dbReference type="Proteomes" id="UP000014316">
    <property type="component" value="Unassembled WGS sequence"/>
</dbReference>
<dbReference type="SUPFAM" id="SSF116734">
    <property type="entry name" value="DNA methylase specificity domain"/>
    <property type="match status" value="1"/>
</dbReference>
<feature type="coiled-coil region" evidence="4">
    <location>
        <begin position="157"/>
        <end position="184"/>
    </location>
</feature>
<dbReference type="InterPro" id="IPR044946">
    <property type="entry name" value="Restrct_endonuc_typeI_TRD_sf"/>
</dbReference>
<dbReference type="CDD" id="cd17283">
    <property type="entry name" value="RMtype1_S_Hpy180ORF7835P_TRD2-CR2_like"/>
    <property type="match status" value="1"/>
</dbReference>
<dbReference type="Gene3D" id="1.10.287.1120">
    <property type="entry name" value="Bipartite methylase S protein"/>
    <property type="match status" value="1"/>
</dbReference>
<keyword evidence="4" id="KW-0175">Coiled coil</keyword>